<dbReference type="SMART" id="SM00131">
    <property type="entry name" value="KU"/>
    <property type="match status" value="1"/>
</dbReference>
<dbReference type="PROSITE" id="PS50279">
    <property type="entry name" value="BPTI_KUNITZ_2"/>
    <property type="match status" value="1"/>
</dbReference>
<reference evidence="4" key="1">
    <citation type="submission" date="2020-11" db="EMBL/GenBank/DDBJ databases">
        <authorList>
            <person name="Tran Van P."/>
        </authorList>
    </citation>
    <scope>NUCLEOTIDE SEQUENCE</scope>
</reference>
<dbReference type="PANTHER" id="PTHR10083">
    <property type="entry name" value="KUNITZ-TYPE PROTEASE INHIBITOR-RELATED"/>
    <property type="match status" value="1"/>
</dbReference>
<dbReference type="PROSITE" id="PS00280">
    <property type="entry name" value="BPTI_KUNITZ_1"/>
    <property type="match status" value="1"/>
</dbReference>
<evidence type="ECO:0000313" key="5">
    <source>
        <dbReference type="Proteomes" id="UP000728032"/>
    </source>
</evidence>
<evidence type="ECO:0000259" key="3">
    <source>
        <dbReference type="PROSITE" id="PS50279"/>
    </source>
</evidence>
<keyword evidence="5" id="KW-1185">Reference proteome</keyword>
<dbReference type="PANTHER" id="PTHR10083:SF380">
    <property type="entry name" value="COLOSTRUM TRYPSIN INHIBITOR"/>
    <property type="match status" value="1"/>
</dbReference>
<protein>
    <recommendedName>
        <fullName evidence="3">BPTI/Kunitz inhibitor domain-containing protein</fullName>
    </recommendedName>
</protein>
<dbReference type="AlphaFoldDB" id="A0A7R9LI88"/>
<dbReference type="InterPro" id="IPR050098">
    <property type="entry name" value="TFPI/VKTCI-like"/>
</dbReference>
<name>A0A7R9LI88_9ACAR</name>
<dbReference type="EMBL" id="CAJPVJ010001009">
    <property type="protein sequence ID" value="CAG2163878.1"/>
    <property type="molecule type" value="Genomic_DNA"/>
</dbReference>
<dbReference type="Proteomes" id="UP000728032">
    <property type="component" value="Unassembled WGS sequence"/>
</dbReference>
<gene>
    <name evidence="4" type="ORF">ONB1V03_LOCUS3439</name>
</gene>
<dbReference type="InterPro" id="IPR036880">
    <property type="entry name" value="Kunitz_BPTI_sf"/>
</dbReference>
<evidence type="ECO:0000256" key="2">
    <source>
        <dbReference type="ARBA" id="ARBA00022900"/>
    </source>
</evidence>
<evidence type="ECO:0000313" key="4">
    <source>
        <dbReference type="EMBL" id="CAD7642147.1"/>
    </source>
</evidence>
<dbReference type="InterPro" id="IPR002223">
    <property type="entry name" value="Kunitz_BPTI"/>
</dbReference>
<organism evidence="4">
    <name type="scientific">Oppiella nova</name>
    <dbReference type="NCBI Taxonomy" id="334625"/>
    <lineage>
        <taxon>Eukaryota</taxon>
        <taxon>Metazoa</taxon>
        <taxon>Ecdysozoa</taxon>
        <taxon>Arthropoda</taxon>
        <taxon>Chelicerata</taxon>
        <taxon>Arachnida</taxon>
        <taxon>Acari</taxon>
        <taxon>Acariformes</taxon>
        <taxon>Sarcoptiformes</taxon>
        <taxon>Oribatida</taxon>
        <taxon>Brachypylina</taxon>
        <taxon>Oppioidea</taxon>
        <taxon>Oppiidae</taxon>
        <taxon>Oppiella</taxon>
    </lineage>
</organism>
<dbReference type="EMBL" id="OC915834">
    <property type="protein sequence ID" value="CAD7642147.1"/>
    <property type="molecule type" value="Genomic_DNA"/>
</dbReference>
<feature type="domain" description="BPTI/Kunitz inhibitor" evidence="3">
    <location>
        <begin position="133"/>
        <end position="183"/>
    </location>
</feature>
<evidence type="ECO:0000256" key="1">
    <source>
        <dbReference type="ARBA" id="ARBA00022690"/>
    </source>
</evidence>
<dbReference type="Gene3D" id="4.10.410.10">
    <property type="entry name" value="Pancreatic trypsin inhibitor Kunitz domain"/>
    <property type="match status" value="1"/>
</dbReference>
<sequence length="189" mass="20311">MEAPDTSNRPQIGGWYDDLSAYARQSIQTCGEALIGALSPSIWGSGSGDDRGIKVNPTYRAGTYARQSIQACGEALIGGIFATYILCETVCQVTYEGCHAPAPRPVICMVALDTSACDKNRPQIGGWYDDLNCQMDPDASFCRAYIEAYFCNTTSRACEPFVYGGCGANNNHFDGVDLCLQYCGGVCDS</sequence>
<keyword evidence="1" id="KW-0646">Protease inhibitor</keyword>
<dbReference type="OrthoDB" id="196393at2759"/>
<dbReference type="Pfam" id="PF00014">
    <property type="entry name" value="Kunitz_BPTI"/>
    <property type="match status" value="1"/>
</dbReference>
<dbReference type="SUPFAM" id="SSF57362">
    <property type="entry name" value="BPTI-like"/>
    <property type="match status" value="1"/>
</dbReference>
<keyword evidence="2" id="KW-0722">Serine protease inhibitor</keyword>
<accession>A0A7R9LI88</accession>
<dbReference type="InterPro" id="IPR020901">
    <property type="entry name" value="Prtase_inh_Kunz-CS"/>
</dbReference>
<dbReference type="GO" id="GO:0004867">
    <property type="term" value="F:serine-type endopeptidase inhibitor activity"/>
    <property type="evidence" value="ECO:0007669"/>
    <property type="project" value="UniProtKB-KW"/>
</dbReference>
<proteinExistence type="predicted"/>
<dbReference type="GO" id="GO:0005615">
    <property type="term" value="C:extracellular space"/>
    <property type="evidence" value="ECO:0007669"/>
    <property type="project" value="TreeGrafter"/>
</dbReference>